<keyword evidence="3" id="KW-1185">Reference proteome</keyword>
<evidence type="ECO:0000313" key="3">
    <source>
        <dbReference type="Proteomes" id="UP000887565"/>
    </source>
</evidence>
<feature type="compositionally biased region" description="Polar residues" evidence="1">
    <location>
        <begin position="500"/>
        <end position="510"/>
    </location>
</feature>
<dbReference type="InterPro" id="IPR031446">
    <property type="entry name" value="PCM1_C"/>
</dbReference>
<dbReference type="Proteomes" id="UP000887565">
    <property type="component" value="Unplaced"/>
</dbReference>
<reference evidence="4" key="1">
    <citation type="submission" date="2022-11" db="UniProtKB">
        <authorList>
            <consortium name="WormBaseParasite"/>
        </authorList>
    </citation>
    <scope>IDENTIFICATION</scope>
</reference>
<feature type="domain" description="Pericentriolar material 1 protein C-terminal" evidence="2">
    <location>
        <begin position="584"/>
        <end position="714"/>
    </location>
</feature>
<dbReference type="Pfam" id="PF15717">
    <property type="entry name" value="PCM1_C"/>
    <property type="match status" value="1"/>
</dbReference>
<dbReference type="PANTHER" id="PTHR14164:SF12">
    <property type="entry name" value="PERICENTRIOLAR MATERIAL 1 PROTEIN"/>
    <property type="match status" value="1"/>
</dbReference>
<dbReference type="PANTHER" id="PTHR14164">
    <property type="entry name" value="PERICENTRIOLAR MATERIAL 1-RELATED"/>
    <property type="match status" value="1"/>
</dbReference>
<dbReference type="GO" id="GO:0034454">
    <property type="term" value="P:microtubule anchoring at centrosome"/>
    <property type="evidence" value="ECO:0007669"/>
    <property type="project" value="InterPro"/>
</dbReference>
<dbReference type="GO" id="GO:0071539">
    <property type="term" value="P:protein localization to centrosome"/>
    <property type="evidence" value="ECO:0007669"/>
    <property type="project" value="InterPro"/>
</dbReference>
<dbReference type="InterPro" id="IPR024138">
    <property type="entry name" value="Pericentriolar_Pcm1"/>
</dbReference>
<name>A0A915HW07_ROMCU</name>
<dbReference type="AlphaFoldDB" id="A0A915HW07"/>
<evidence type="ECO:0000256" key="1">
    <source>
        <dbReference type="SAM" id="MobiDB-lite"/>
    </source>
</evidence>
<evidence type="ECO:0000259" key="2">
    <source>
        <dbReference type="Pfam" id="PF15717"/>
    </source>
</evidence>
<accession>A0A915HW07</accession>
<dbReference type="GO" id="GO:1905515">
    <property type="term" value="P:non-motile cilium assembly"/>
    <property type="evidence" value="ECO:0007669"/>
    <property type="project" value="TreeGrafter"/>
</dbReference>
<dbReference type="WBParaSite" id="nRc.2.0.1.t06084-RA">
    <property type="protein sequence ID" value="nRc.2.0.1.t06084-RA"/>
    <property type="gene ID" value="nRc.2.0.1.g06084"/>
</dbReference>
<evidence type="ECO:0000313" key="4">
    <source>
        <dbReference type="WBParaSite" id="nRc.2.0.1.t06084-RA"/>
    </source>
</evidence>
<feature type="compositionally biased region" description="Acidic residues" evidence="1">
    <location>
        <begin position="244"/>
        <end position="261"/>
    </location>
</feature>
<organism evidence="3 4">
    <name type="scientific">Romanomermis culicivorax</name>
    <name type="common">Nematode worm</name>
    <dbReference type="NCBI Taxonomy" id="13658"/>
    <lineage>
        <taxon>Eukaryota</taxon>
        <taxon>Metazoa</taxon>
        <taxon>Ecdysozoa</taxon>
        <taxon>Nematoda</taxon>
        <taxon>Enoplea</taxon>
        <taxon>Dorylaimia</taxon>
        <taxon>Mermithida</taxon>
        <taxon>Mermithoidea</taxon>
        <taxon>Mermithidae</taxon>
        <taxon>Romanomermis</taxon>
    </lineage>
</organism>
<dbReference type="GO" id="GO:0036064">
    <property type="term" value="C:ciliary basal body"/>
    <property type="evidence" value="ECO:0007669"/>
    <property type="project" value="TreeGrafter"/>
</dbReference>
<protein>
    <submittedName>
        <fullName evidence="4">Pericentriolar material 1 protein C-terminal domain-containing protein</fullName>
    </submittedName>
</protein>
<proteinExistence type="predicted"/>
<sequence>MLLMEPYKDGSRLADLVENELGQRNTMDSKLQVLGEKKRLMDQILSVLNEPAVEQNGTHALDAFKVVEDPGSEPIGEKPQNVKSVLEKKYNELLATKKRIAEIRSMMTTLEANCGDISNETDEIPGPSRSAKINNMLQQASKNLPEQRFDPLEERKNLSQLKRQLLALDDDQLGKITDGNVLAGCQMPSNDLEEIEETHFPNGRQMNSIKNNLTDFLPCRISKPVRVQQNVKVAPKQQNIEVEDATECDDCEEDDDEEEENSLNVNQQKSDKNRASIRNNVIHSPLNNRRRIIENSRNEHISRRMNSNNVWNGVAQHQTNVENLQGPLSSSSDSRYDQLSQHIESIRLIFDSLINNQQQHQPQQQQAHQFMASSFPPPARQNNCGANENFMSQSLISMGVATNAIPQMQYQQQNQELMLSLIKCQQQLFAEHCELQRLNEMYKELSNKVNNENSLGQNAIDSRPLSTSSLYNLLAPNPYLHDSYKQQQSILTQRLPFYPRSTNQSFNSRQSRNEENSFPKRSSSTKLRRSSYLNERSNQSSFLNGRNAALKNRVFSPAVGHHSNNDARINDNSRNNLDFEDGPFDSLRESIYSEVATLISQNEQRPHYLLELFKELQLLSSDQLRERAFSAIHDILDRYLMDENDNSTGGIWNRANGPQSNVKISKSKSLKVKSIADSEKTYADERDRDATDNVSTEPEIVDNLNDISPDLNLENDEITFCPEMETRLSKIEHELSLFLSQASTTNIKCDEKFQEFLRKFALALLVSYNFLPSRDPTTKFFRKKLSESLQECLARFVNVKLSDYRQEILTSLIDTMKNQLSFYFLVQNVDSALDDSIKEKIENRKNERPDIKRIFLADPKIIPKQAPSKANFVEHNVRSPSEFSEILQYREEFQTVDDALAYIDDEFKALDNEEQASIRSRVESRNSAEVEKCIATTSKN</sequence>
<feature type="region of interest" description="Disordered" evidence="1">
    <location>
        <begin position="494"/>
        <end position="540"/>
    </location>
</feature>
<feature type="region of interest" description="Disordered" evidence="1">
    <location>
        <begin position="244"/>
        <end position="280"/>
    </location>
</feature>
<dbReference type="GO" id="GO:0034451">
    <property type="term" value="C:centriolar satellite"/>
    <property type="evidence" value="ECO:0007669"/>
    <property type="project" value="TreeGrafter"/>
</dbReference>